<reference evidence="2 3" key="1">
    <citation type="journal article" date="2017" name="Biosci. Biotechnol. Biochem.">
        <title>Identification and characterization of a sulfoglycosidase from Bifidobacterium bifidum implicated in mucin glycan utilization.</title>
        <authorList>
            <person name="Katoh T."/>
            <person name="Maeshibu T."/>
            <person name="Kikkawa K."/>
            <person name="Gotoh A."/>
            <person name="Tomabechi Y."/>
            <person name="Nakamura M."/>
            <person name="Liao W.-H."/>
            <person name="Yamaguchi M."/>
            <person name="Ashida H."/>
            <person name="Yamamoto K."/>
            <person name="Katayama T."/>
        </authorList>
    </citation>
    <scope>NUCLEOTIDE SEQUENCE [LARGE SCALE GENOMIC DNA]</scope>
    <source>
        <strain evidence="2 3">JCM 7004</strain>
    </source>
</reference>
<name>A0A286TCH4_BIFBI</name>
<evidence type="ECO:0000313" key="2">
    <source>
        <dbReference type="EMBL" id="BBA47939.1"/>
    </source>
</evidence>
<evidence type="ECO:0000256" key="1">
    <source>
        <dbReference type="SAM" id="MobiDB-lite"/>
    </source>
</evidence>
<evidence type="ECO:0000313" key="3">
    <source>
        <dbReference type="Proteomes" id="UP000262177"/>
    </source>
</evidence>
<protein>
    <submittedName>
        <fullName evidence="2">Uncharacterized protein</fullName>
    </submittedName>
</protein>
<proteinExistence type="predicted"/>
<dbReference type="EMBL" id="AP018131">
    <property type="protein sequence ID" value="BBA47939.1"/>
    <property type="molecule type" value="Genomic_DNA"/>
</dbReference>
<gene>
    <name evidence="2" type="ORF">BBJK_01349</name>
</gene>
<dbReference type="AlphaFoldDB" id="A0A286TCH4"/>
<sequence>MSQTIQTMFTEVRQRFTAPIEAIHDESEDVTPSRRPQDTGKGMRRLTSSTR</sequence>
<dbReference type="Proteomes" id="UP000262177">
    <property type="component" value="Chromosome"/>
</dbReference>
<feature type="region of interest" description="Disordered" evidence="1">
    <location>
        <begin position="23"/>
        <end position="51"/>
    </location>
</feature>
<accession>A0A286TCH4</accession>
<organism evidence="2 3">
    <name type="scientific">Bifidobacterium bifidum LMG 13195</name>
    <dbReference type="NCBI Taxonomy" id="1207542"/>
    <lineage>
        <taxon>Bacteria</taxon>
        <taxon>Bacillati</taxon>
        <taxon>Actinomycetota</taxon>
        <taxon>Actinomycetes</taxon>
        <taxon>Bifidobacteriales</taxon>
        <taxon>Bifidobacteriaceae</taxon>
        <taxon>Bifidobacterium</taxon>
    </lineage>
</organism>